<accession>A0A5C7F293</accession>
<dbReference type="EMBL" id="VOXD01000088">
    <property type="protein sequence ID" value="TXF81080.1"/>
    <property type="molecule type" value="Genomic_DNA"/>
</dbReference>
<name>A0A5C7F293_9BACT</name>
<dbReference type="NCBIfam" id="NF047593">
    <property type="entry name" value="IS66_ISAeme5_TnpA"/>
    <property type="match status" value="1"/>
</dbReference>
<evidence type="ECO:0000313" key="2">
    <source>
        <dbReference type="Proteomes" id="UP000321907"/>
    </source>
</evidence>
<reference evidence="1 2" key="1">
    <citation type="submission" date="2019-08" db="EMBL/GenBank/DDBJ databases">
        <title>Lewinella sp. strain SSH13 Genome sequencing and assembly.</title>
        <authorList>
            <person name="Kim I."/>
        </authorList>
    </citation>
    <scope>NUCLEOTIDE SEQUENCE [LARGE SCALE GENOMIC DNA]</scope>
    <source>
        <strain evidence="1 2">SSH13</strain>
    </source>
</reference>
<evidence type="ECO:0000313" key="1">
    <source>
        <dbReference type="EMBL" id="TXF81080.1"/>
    </source>
</evidence>
<dbReference type="Proteomes" id="UP000321907">
    <property type="component" value="Unassembled WGS sequence"/>
</dbReference>
<dbReference type="OrthoDB" id="678418at2"/>
<keyword evidence="2" id="KW-1185">Reference proteome</keyword>
<protein>
    <recommendedName>
        <fullName evidence="3">Transposase</fullName>
    </recommendedName>
</protein>
<evidence type="ECO:0008006" key="3">
    <source>
        <dbReference type="Google" id="ProtNLM"/>
    </source>
</evidence>
<dbReference type="RefSeq" id="WP_147932947.1">
    <property type="nucleotide sequence ID" value="NZ_VOXD01000088.1"/>
</dbReference>
<sequence>MRHSPTSIRQFLIDQPLSGQTVAAFCEEHDLKVPTFYSWKKKYGEAEASLSEGFCKIMPKREHAERSLCLPSGLRLELIGLTTTEIAELILEIDRAHA</sequence>
<dbReference type="AlphaFoldDB" id="A0A5C7F293"/>
<proteinExistence type="predicted"/>
<comment type="caution">
    <text evidence="1">The sequence shown here is derived from an EMBL/GenBank/DDBJ whole genome shotgun (WGS) entry which is preliminary data.</text>
</comment>
<organism evidence="1 2">
    <name type="scientific">Neolewinella aurantiaca</name>
    <dbReference type="NCBI Taxonomy" id="2602767"/>
    <lineage>
        <taxon>Bacteria</taxon>
        <taxon>Pseudomonadati</taxon>
        <taxon>Bacteroidota</taxon>
        <taxon>Saprospiria</taxon>
        <taxon>Saprospirales</taxon>
        <taxon>Lewinellaceae</taxon>
        <taxon>Neolewinella</taxon>
    </lineage>
</organism>
<gene>
    <name evidence="1" type="ORF">FUA23_22100</name>
</gene>